<dbReference type="SUPFAM" id="SSF49899">
    <property type="entry name" value="Concanavalin A-like lectins/glucanases"/>
    <property type="match status" value="1"/>
</dbReference>
<organism evidence="16 17">
    <name type="scientific">Phaseolus coccineus</name>
    <name type="common">Scarlet runner bean</name>
    <name type="synonym">Phaseolus multiflorus</name>
    <dbReference type="NCBI Taxonomy" id="3886"/>
    <lineage>
        <taxon>Eukaryota</taxon>
        <taxon>Viridiplantae</taxon>
        <taxon>Streptophyta</taxon>
        <taxon>Embryophyta</taxon>
        <taxon>Tracheophyta</taxon>
        <taxon>Spermatophyta</taxon>
        <taxon>Magnoliopsida</taxon>
        <taxon>eudicotyledons</taxon>
        <taxon>Gunneridae</taxon>
        <taxon>Pentapetalae</taxon>
        <taxon>rosids</taxon>
        <taxon>fabids</taxon>
        <taxon>Fabales</taxon>
        <taxon>Fabaceae</taxon>
        <taxon>Papilionoideae</taxon>
        <taxon>50 kb inversion clade</taxon>
        <taxon>NPAAA clade</taxon>
        <taxon>indigoferoid/millettioid clade</taxon>
        <taxon>Phaseoleae</taxon>
        <taxon>Phaseolus</taxon>
    </lineage>
</organism>
<dbReference type="EC" id="2.4.1.207" evidence="3"/>
<keyword evidence="17" id="KW-1185">Reference proteome</keyword>
<dbReference type="AlphaFoldDB" id="A0AAN9MJ29"/>
<keyword evidence="8" id="KW-0732">Signal</keyword>
<evidence type="ECO:0000313" key="17">
    <source>
        <dbReference type="Proteomes" id="UP001374584"/>
    </source>
</evidence>
<evidence type="ECO:0000256" key="9">
    <source>
        <dbReference type="ARBA" id="ARBA00022801"/>
    </source>
</evidence>
<dbReference type="InterPro" id="IPR000757">
    <property type="entry name" value="Beta-glucanase-like"/>
</dbReference>
<keyword evidence="6" id="KW-0964">Secreted</keyword>
<feature type="domain" description="GH16" evidence="15">
    <location>
        <begin position="55"/>
        <end position="267"/>
    </location>
</feature>
<dbReference type="Pfam" id="PF06955">
    <property type="entry name" value="XET_C"/>
    <property type="match status" value="1"/>
</dbReference>
<protein>
    <recommendedName>
        <fullName evidence="3">xyloglucan:xyloglucosyl transferase</fullName>
        <ecNumber evidence="3">2.4.1.207</ecNumber>
    </recommendedName>
</protein>
<dbReference type="GO" id="GO:0048046">
    <property type="term" value="C:apoplast"/>
    <property type="evidence" value="ECO:0007669"/>
    <property type="project" value="UniProtKB-SubCell"/>
</dbReference>
<evidence type="ECO:0000256" key="11">
    <source>
        <dbReference type="ARBA" id="ARBA00023295"/>
    </source>
</evidence>
<keyword evidence="14" id="KW-0812">Transmembrane</keyword>
<evidence type="ECO:0000256" key="12">
    <source>
        <dbReference type="ARBA" id="ARBA00034022"/>
    </source>
</evidence>
<evidence type="ECO:0000256" key="6">
    <source>
        <dbReference type="ARBA" id="ARBA00022525"/>
    </source>
</evidence>
<evidence type="ECO:0000256" key="14">
    <source>
        <dbReference type="SAM" id="Phobius"/>
    </source>
</evidence>
<dbReference type="InterPro" id="IPR013320">
    <property type="entry name" value="ConA-like_dom_sf"/>
</dbReference>
<dbReference type="GO" id="GO:0004553">
    <property type="term" value="F:hydrolase activity, hydrolyzing O-glycosyl compounds"/>
    <property type="evidence" value="ECO:0007669"/>
    <property type="project" value="InterPro"/>
</dbReference>
<dbReference type="EMBL" id="JAYMYR010000006">
    <property type="protein sequence ID" value="KAK7355544.1"/>
    <property type="molecule type" value="Genomic_DNA"/>
</dbReference>
<keyword evidence="14" id="KW-0472">Membrane</keyword>
<dbReference type="PANTHER" id="PTHR31062">
    <property type="entry name" value="XYLOGLUCAN ENDOTRANSGLUCOSYLASE/HYDROLASE PROTEIN 8-RELATED"/>
    <property type="match status" value="1"/>
</dbReference>
<dbReference type="GO" id="GO:0044042">
    <property type="term" value="P:glucan metabolic process"/>
    <property type="evidence" value="ECO:0007669"/>
    <property type="project" value="InterPro"/>
</dbReference>
<dbReference type="InterPro" id="IPR010713">
    <property type="entry name" value="XET_C"/>
</dbReference>
<comment type="subcellular location">
    <subcellularLocation>
        <location evidence="1">Secreted</location>
        <location evidence="1">Cell wall</location>
    </subcellularLocation>
    <subcellularLocation>
        <location evidence="2">Secreted</location>
        <location evidence="2">Extracellular space</location>
        <location evidence="2">Apoplast</location>
    </subcellularLocation>
</comment>
<evidence type="ECO:0000256" key="10">
    <source>
        <dbReference type="ARBA" id="ARBA00023157"/>
    </source>
</evidence>
<keyword evidence="10" id="KW-1015">Disulfide bond</keyword>
<dbReference type="FunFam" id="2.60.120.200:FF:000025">
    <property type="entry name" value="Xyloglucan endotransglucosylase/hydrolase"/>
    <property type="match status" value="1"/>
</dbReference>
<evidence type="ECO:0000256" key="4">
    <source>
        <dbReference type="ARBA" id="ARBA00022512"/>
    </source>
</evidence>
<evidence type="ECO:0000256" key="5">
    <source>
        <dbReference type="ARBA" id="ARBA00022523"/>
    </source>
</evidence>
<evidence type="ECO:0000313" key="16">
    <source>
        <dbReference type="EMBL" id="KAK7355544.1"/>
    </source>
</evidence>
<evidence type="ECO:0000256" key="2">
    <source>
        <dbReference type="ARBA" id="ARBA00004271"/>
    </source>
</evidence>
<keyword evidence="14" id="KW-1133">Transmembrane helix</keyword>
<evidence type="ECO:0000256" key="7">
    <source>
        <dbReference type="ARBA" id="ARBA00022679"/>
    </source>
</evidence>
<dbReference type="GO" id="GO:0016762">
    <property type="term" value="F:xyloglucan:xyloglucosyl transferase activity"/>
    <property type="evidence" value="ECO:0007669"/>
    <property type="project" value="UniProtKB-EC"/>
</dbReference>
<gene>
    <name evidence="16" type="ORF">VNO80_14802</name>
</gene>
<feature type="transmembrane region" description="Helical" evidence="14">
    <location>
        <begin position="355"/>
        <end position="380"/>
    </location>
</feature>
<reference evidence="16 17" key="1">
    <citation type="submission" date="2024-01" db="EMBL/GenBank/DDBJ databases">
        <title>The genomes of 5 underutilized Papilionoideae crops provide insights into root nodulation and disease resistanc.</title>
        <authorList>
            <person name="Jiang F."/>
        </authorList>
    </citation>
    <scope>NUCLEOTIDE SEQUENCE [LARGE SCALE GENOMIC DNA]</scope>
    <source>
        <strain evidence="16">JINMINGXINNONG_FW02</strain>
        <tissue evidence="16">Leaves</tissue>
    </source>
</reference>
<comment type="function">
    <text evidence="13">Catalyzes xyloglucan endohydrolysis (XEH) and/or endotransglycosylation (XET). Cleaves and religates xyloglucan polymers, an essential constituent of the primary cell wall, and thereby participates in cell wall construction of growing tissues.</text>
</comment>
<evidence type="ECO:0000256" key="1">
    <source>
        <dbReference type="ARBA" id="ARBA00004191"/>
    </source>
</evidence>
<comment type="caution">
    <text evidence="16">The sequence shown here is derived from an EMBL/GenBank/DDBJ whole genome shotgun (WGS) entry which is preliminary data.</text>
</comment>
<evidence type="ECO:0000256" key="13">
    <source>
        <dbReference type="ARBA" id="ARBA00058567"/>
    </source>
</evidence>
<sequence length="439" mass="50321">MHFLRTVPLLFTLSPCIYNCSIILLSAYTLPYLLVFSFMALIPLLALLFFMASPSNAYWPPSPSYRPSSKFRPVKFYKGFRNLWGPQHQSIDQNALTIWLDRTSGSGFKSVRPFRSGYFGASIKLHPGYTAGVITAFYLSNNEAHPGFHDEVDIEFLGTTFGKPYTLQTNVYIRGSGDGTIIGREMKFHLWFDPTQNFHHYAILWSPKEIIFLVDDIPIRRYPRKSAETFPLRPMWLYGSIWDASSWATEDGKYKADYRYQPFVARYTNFKVGGCSAYASRWCRLASASPYRSGGLTRRQYWTMRWVQKYHMVYNYCQDPKRDHRLTPECWGLSFQTNLSAIGNCGVESVLDCSVLNMVCLACLLPLFLVPIVNILPLLFDIIMGKIYRVFGWEYRKPERVPPACPYKPPTTGVSKAEAYVEPISADPVKPGTVDVKKD</sequence>
<comment type="catalytic activity">
    <reaction evidence="12">
        <text>breaks a beta-(1-&gt;4) bond in the backbone of a xyloglucan and transfers the xyloglucanyl segment on to O-4 of the non-reducing terminal glucose residue of an acceptor, which can be a xyloglucan or an oligosaccharide of xyloglucan.</text>
        <dbReference type="EC" id="2.4.1.207"/>
    </reaction>
</comment>
<dbReference type="Pfam" id="PF00722">
    <property type="entry name" value="Glyco_hydro_16"/>
    <property type="match status" value="1"/>
</dbReference>
<keyword evidence="11" id="KW-0326">Glycosidase</keyword>
<keyword evidence="7" id="KW-0808">Transferase</keyword>
<evidence type="ECO:0000259" key="15">
    <source>
        <dbReference type="PROSITE" id="PS51762"/>
    </source>
</evidence>
<evidence type="ECO:0000256" key="3">
    <source>
        <dbReference type="ARBA" id="ARBA00012152"/>
    </source>
</evidence>
<dbReference type="Gene3D" id="2.60.120.200">
    <property type="match status" value="1"/>
</dbReference>
<dbReference type="PROSITE" id="PS51762">
    <property type="entry name" value="GH16_2"/>
    <property type="match status" value="1"/>
</dbReference>
<keyword evidence="9" id="KW-0378">Hydrolase</keyword>
<proteinExistence type="predicted"/>
<dbReference type="Proteomes" id="UP001374584">
    <property type="component" value="Unassembled WGS sequence"/>
</dbReference>
<name>A0AAN9MJ29_PHACN</name>
<evidence type="ECO:0000256" key="8">
    <source>
        <dbReference type="ARBA" id="ARBA00022729"/>
    </source>
</evidence>
<accession>A0AAN9MJ29</accession>
<dbReference type="InterPro" id="IPR044791">
    <property type="entry name" value="Beta-glucanase/XTH"/>
</dbReference>
<keyword evidence="5" id="KW-0052">Apoplast</keyword>
<keyword evidence="4" id="KW-0134">Cell wall</keyword>